<keyword evidence="4" id="KW-0949">S-adenosyl-L-methionine</keyword>
<dbReference type="PANTHER" id="PTHR18895">
    <property type="entry name" value="HEMK METHYLTRANSFERASE"/>
    <property type="match status" value="1"/>
</dbReference>
<dbReference type="EMBL" id="UINC01000857">
    <property type="protein sequence ID" value="SUZ62257.1"/>
    <property type="molecule type" value="Genomic_DNA"/>
</dbReference>
<dbReference type="NCBIfam" id="TIGR03534">
    <property type="entry name" value="RF_mod_PrmC"/>
    <property type="match status" value="1"/>
</dbReference>
<dbReference type="EC" id="2.1.1.297" evidence="1"/>
<dbReference type="InterPro" id="IPR007848">
    <property type="entry name" value="Small_mtfrase_dom"/>
</dbReference>
<evidence type="ECO:0000256" key="4">
    <source>
        <dbReference type="ARBA" id="ARBA00022691"/>
    </source>
</evidence>
<reference evidence="8" key="1">
    <citation type="submission" date="2018-05" db="EMBL/GenBank/DDBJ databases">
        <authorList>
            <person name="Lanie J.A."/>
            <person name="Ng W.-L."/>
            <person name="Kazmierczak K.M."/>
            <person name="Andrzejewski T.M."/>
            <person name="Davidsen T.M."/>
            <person name="Wayne K.J."/>
            <person name="Tettelin H."/>
            <person name="Glass J.I."/>
            <person name="Rusch D."/>
            <person name="Podicherti R."/>
            <person name="Tsui H.-C.T."/>
            <person name="Winkler M.E."/>
        </authorList>
    </citation>
    <scope>NUCLEOTIDE SEQUENCE</scope>
</reference>
<dbReference type="PANTHER" id="PTHR18895:SF74">
    <property type="entry name" value="MTRF1L RELEASE FACTOR GLUTAMINE METHYLTRANSFERASE"/>
    <property type="match status" value="1"/>
</dbReference>
<proteinExistence type="inferred from homology"/>
<dbReference type="HAMAP" id="MF_02126">
    <property type="entry name" value="RF_methyltr_PrmC"/>
    <property type="match status" value="1"/>
</dbReference>
<comment type="catalytic activity">
    <reaction evidence="5">
        <text>L-glutaminyl-[peptide chain release factor] + S-adenosyl-L-methionine = N(5)-methyl-L-glutaminyl-[peptide chain release factor] + S-adenosyl-L-homocysteine + H(+)</text>
        <dbReference type="Rhea" id="RHEA:42896"/>
        <dbReference type="Rhea" id="RHEA-COMP:10271"/>
        <dbReference type="Rhea" id="RHEA-COMP:10272"/>
        <dbReference type="ChEBI" id="CHEBI:15378"/>
        <dbReference type="ChEBI" id="CHEBI:30011"/>
        <dbReference type="ChEBI" id="CHEBI:57856"/>
        <dbReference type="ChEBI" id="CHEBI:59789"/>
        <dbReference type="ChEBI" id="CHEBI:61891"/>
        <dbReference type="EC" id="2.1.1.297"/>
    </reaction>
</comment>
<dbReference type="Gene3D" id="1.10.8.10">
    <property type="entry name" value="DNA helicase RuvA subunit, C-terminal domain"/>
    <property type="match status" value="1"/>
</dbReference>
<evidence type="ECO:0000259" key="6">
    <source>
        <dbReference type="Pfam" id="PF05175"/>
    </source>
</evidence>
<organism evidence="8">
    <name type="scientific">marine metagenome</name>
    <dbReference type="NCBI Taxonomy" id="408172"/>
    <lineage>
        <taxon>unclassified sequences</taxon>
        <taxon>metagenomes</taxon>
        <taxon>ecological metagenomes</taxon>
    </lineage>
</organism>
<evidence type="ECO:0000256" key="3">
    <source>
        <dbReference type="ARBA" id="ARBA00022679"/>
    </source>
</evidence>
<sequence>MVSRKTIQYFLSRSIVDITELLTLLLDKTKEELYINSDYKLTDDELTKLDQLIKQREQGIPFAYLSGSKGFYHLDFEVSSATLIPRPETELLIDIAIELFKPSQAIDAIDLGTGSGAIAITLADKCPSWRISATDKSMEALTIAKKNTTKHINFYHSSWFDELAGKTFDLIVSNPPYLAENDSHLESLKYEPIEALISGKDGLDDIREIIQSAPKYLNQRGYLLLEHSDKQQKEIVELLRDSFVNILTYQDLNGLDRAILAQVR</sequence>
<dbReference type="AlphaFoldDB" id="A0A381P792"/>
<dbReference type="GO" id="GO:0032259">
    <property type="term" value="P:methylation"/>
    <property type="evidence" value="ECO:0007669"/>
    <property type="project" value="UniProtKB-KW"/>
</dbReference>
<feature type="domain" description="Methyltransferase small" evidence="6">
    <location>
        <begin position="100"/>
        <end position="184"/>
    </location>
</feature>
<dbReference type="SUPFAM" id="SSF53335">
    <property type="entry name" value="S-adenosyl-L-methionine-dependent methyltransferases"/>
    <property type="match status" value="1"/>
</dbReference>
<dbReference type="InterPro" id="IPR019874">
    <property type="entry name" value="RF_methyltr_PrmC"/>
</dbReference>
<dbReference type="InterPro" id="IPR004556">
    <property type="entry name" value="HemK-like"/>
</dbReference>
<dbReference type="Pfam" id="PF05175">
    <property type="entry name" value="MTS"/>
    <property type="match status" value="1"/>
</dbReference>
<dbReference type="GO" id="GO:0102559">
    <property type="term" value="F:peptide chain release factor N(5)-glutamine methyltransferase activity"/>
    <property type="evidence" value="ECO:0007669"/>
    <property type="project" value="UniProtKB-EC"/>
</dbReference>
<dbReference type="GO" id="GO:0003676">
    <property type="term" value="F:nucleic acid binding"/>
    <property type="evidence" value="ECO:0007669"/>
    <property type="project" value="InterPro"/>
</dbReference>
<dbReference type="PROSITE" id="PS00092">
    <property type="entry name" value="N6_MTASE"/>
    <property type="match status" value="1"/>
</dbReference>
<gene>
    <name evidence="8" type="ORF">METZ01_LOCUS15111</name>
</gene>
<keyword evidence="2" id="KW-0489">Methyltransferase</keyword>
<evidence type="ECO:0000256" key="2">
    <source>
        <dbReference type="ARBA" id="ARBA00022603"/>
    </source>
</evidence>
<evidence type="ECO:0000256" key="1">
    <source>
        <dbReference type="ARBA" id="ARBA00012771"/>
    </source>
</evidence>
<dbReference type="Pfam" id="PF17827">
    <property type="entry name" value="PrmC_N"/>
    <property type="match status" value="1"/>
</dbReference>
<feature type="domain" description="Release factor glutamine methyltransferase N-terminal" evidence="7">
    <location>
        <begin position="17"/>
        <end position="67"/>
    </location>
</feature>
<dbReference type="InterPro" id="IPR002052">
    <property type="entry name" value="DNA_methylase_N6_adenine_CS"/>
</dbReference>
<accession>A0A381P792</accession>
<dbReference type="Gene3D" id="3.40.50.150">
    <property type="entry name" value="Vaccinia Virus protein VP39"/>
    <property type="match status" value="1"/>
</dbReference>
<dbReference type="InterPro" id="IPR050320">
    <property type="entry name" value="N5-glutamine_MTase"/>
</dbReference>
<dbReference type="CDD" id="cd02440">
    <property type="entry name" value="AdoMet_MTases"/>
    <property type="match status" value="1"/>
</dbReference>
<dbReference type="InterPro" id="IPR029063">
    <property type="entry name" value="SAM-dependent_MTases_sf"/>
</dbReference>
<evidence type="ECO:0000256" key="5">
    <source>
        <dbReference type="ARBA" id="ARBA00048391"/>
    </source>
</evidence>
<evidence type="ECO:0000313" key="8">
    <source>
        <dbReference type="EMBL" id="SUZ62257.1"/>
    </source>
</evidence>
<name>A0A381P792_9ZZZZ</name>
<protein>
    <recommendedName>
        <fullName evidence="1">peptide chain release factor N(5)-glutamine methyltransferase</fullName>
        <ecNumber evidence="1">2.1.1.297</ecNumber>
    </recommendedName>
</protein>
<dbReference type="InterPro" id="IPR040758">
    <property type="entry name" value="PrmC_N"/>
</dbReference>
<dbReference type="NCBIfam" id="TIGR00536">
    <property type="entry name" value="hemK_fam"/>
    <property type="match status" value="1"/>
</dbReference>
<keyword evidence="3" id="KW-0808">Transferase</keyword>
<evidence type="ECO:0000259" key="7">
    <source>
        <dbReference type="Pfam" id="PF17827"/>
    </source>
</evidence>